<comment type="similarity">
    <text evidence="2">Belongs to the phospholipid scramblase family.</text>
</comment>
<dbReference type="PANTHER" id="PTHR11453">
    <property type="entry name" value="ANION EXCHANGE PROTEIN"/>
    <property type="match status" value="1"/>
</dbReference>
<evidence type="ECO:0000256" key="7">
    <source>
        <dbReference type="ARBA" id="ARBA00022989"/>
    </source>
</evidence>
<dbReference type="PRINTS" id="PR01231">
    <property type="entry name" value="HCO3TRNSPORT"/>
</dbReference>
<proteinExistence type="inferred from homology"/>
<evidence type="ECO:0000256" key="8">
    <source>
        <dbReference type="ARBA" id="ARBA00023065"/>
    </source>
</evidence>
<sequence>MHPAILEAGAPIPRPAWMEKPPVTTTDIPPGLEYLVNIEFVRIKKVVEFENMTSLFVPNRYVVENSKGEQIFVTTEQPNSLRSTVRGAARGYKFDMYDKFSRLAFRIERPEQDSCDCCSCCFGVCSSSGVRSIVESPVGTLAGVILSKPSLLSATLAIRDGDGTEKILVRRTDWFSSFATEVQFNVDPIARNEHKAALITGRRRGKSNVFEIQCGKKDTAEGLSNGGFLDIDHILETAVIRLNEPAQELQEIISTCTLECVTRSRVAIARLAQPSHCGPNMEKLQLVFLVATPIIEKSTKSAMETARSFSTLLMDDGLCTELIYACDEQSFKESMRTAAIIKASKESELRFLNGNRAQRLGAPYRPFTGLREDFARRLAVYKSDWLDGMISSFKTQKLNSFSGFRDLQSISKVCSTVFFLLGAIMPTSIAYGMLNDEHTTGLISVQKVIIGQAIGGIFFAVFGGQPMLILSTTAPLSIYIHVIFNIAQSTGWPFYKLYTCVGLWCQVFLILAAIFQAADLLKFTRRSTEEMFSLFIAAELTFEAIKSMVQGRVRNTGNRLFISRILSPGNCLPDAALLFILLVLLTCWMSVSIDRFRTSTVLSKGIRNLIADYAVPLAMIAAAAISRLLFFNVPKKIFALYDTADFHLTSFWSLSPYAHITCFFLAVPLAVLFFVDQLLVTKTVDNKQNKLAKGSAHHWDLLIIFLSLFSLPWMHAALPSSFLHLRSLADVEEQLSDGRVQQVDDSKQSFSIAKPREVRVSLLLAHLLIIPIYILALPLISEYVPNALFYGLFLFMAVSSLDCNQFFHRIILIFTEQRAYPPTSYIRHIPQRIVHAFTILELVQLAILLVIGLSPLYYISMLFPLAIALFVPIRLLILPKLFKTSHLELIDGQH</sequence>
<dbReference type="GO" id="GO:0050801">
    <property type="term" value="P:monoatomic ion homeostasis"/>
    <property type="evidence" value="ECO:0000318"/>
    <property type="project" value="GO_Central"/>
</dbReference>
<dbReference type="GO" id="GO:0022857">
    <property type="term" value="F:transmembrane transporter activity"/>
    <property type="evidence" value="ECO:0000318"/>
    <property type="project" value="GO_Central"/>
</dbReference>
<comment type="subcellular location">
    <subcellularLocation>
        <location evidence="1">Cell membrane</location>
        <topology evidence="1">Multi-pass membrane protein</topology>
    </subcellularLocation>
</comment>
<evidence type="ECO:0000256" key="3">
    <source>
        <dbReference type="ARBA" id="ARBA00010993"/>
    </source>
</evidence>
<dbReference type="Gene3D" id="3.40.930.10">
    <property type="entry name" value="Mannitol-specific EII, Chain A"/>
    <property type="match status" value="1"/>
</dbReference>
<keyword evidence="9" id="KW-0472">Membrane</keyword>
<dbReference type="GO" id="GO:0006820">
    <property type="term" value="P:monoatomic anion transport"/>
    <property type="evidence" value="ECO:0007669"/>
    <property type="project" value="InterPro"/>
</dbReference>
<evidence type="ECO:0000313" key="11">
    <source>
        <dbReference type="EnsemblMetazoa" id="PPA04976.1"/>
    </source>
</evidence>
<reference evidence="11" key="2">
    <citation type="submission" date="2022-06" db="UniProtKB">
        <authorList>
            <consortium name="EnsemblMetazoa"/>
        </authorList>
    </citation>
    <scope>IDENTIFICATION</scope>
    <source>
        <strain evidence="11">PS312</strain>
    </source>
</reference>
<dbReference type="InterPro" id="IPR003020">
    <property type="entry name" value="HCO3_transpt_euk"/>
</dbReference>
<dbReference type="GO" id="GO:0005886">
    <property type="term" value="C:plasma membrane"/>
    <property type="evidence" value="ECO:0000318"/>
    <property type="project" value="GO_Central"/>
</dbReference>
<dbReference type="Pfam" id="PF00955">
    <property type="entry name" value="HCO3_cotransp"/>
    <property type="match status" value="2"/>
</dbReference>
<evidence type="ECO:0000259" key="10">
    <source>
        <dbReference type="Pfam" id="PF00955"/>
    </source>
</evidence>
<evidence type="ECO:0000256" key="1">
    <source>
        <dbReference type="ARBA" id="ARBA00004651"/>
    </source>
</evidence>
<dbReference type="PANTHER" id="PTHR11453:SF121">
    <property type="entry name" value="ANION TRANSPORTER ABTS-2"/>
    <property type="match status" value="1"/>
</dbReference>
<comment type="similarity">
    <text evidence="3">Belongs to the anion exchanger (TC 2.A.31) family.</text>
</comment>
<evidence type="ECO:0000256" key="5">
    <source>
        <dbReference type="ARBA" id="ARBA00022475"/>
    </source>
</evidence>
<evidence type="ECO:0000256" key="2">
    <source>
        <dbReference type="ARBA" id="ARBA00005350"/>
    </source>
</evidence>
<dbReference type="GO" id="GO:0016323">
    <property type="term" value="C:basolateral plasma membrane"/>
    <property type="evidence" value="ECO:0000318"/>
    <property type="project" value="GO_Central"/>
</dbReference>
<evidence type="ECO:0000313" key="12">
    <source>
        <dbReference type="Proteomes" id="UP000005239"/>
    </source>
</evidence>
<dbReference type="InterPro" id="IPR016152">
    <property type="entry name" value="PTrfase/Anion_transptr"/>
</dbReference>
<accession>A0A2A6CEV9</accession>
<keyword evidence="8" id="KW-0406">Ion transport</keyword>
<dbReference type="AlphaFoldDB" id="A0A2A6CEV9"/>
<evidence type="ECO:0000256" key="6">
    <source>
        <dbReference type="ARBA" id="ARBA00022692"/>
    </source>
</evidence>
<reference evidence="12" key="1">
    <citation type="journal article" date="2008" name="Nat. Genet.">
        <title>The Pristionchus pacificus genome provides a unique perspective on nematode lifestyle and parasitism.</title>
        <authorList>
            <person name="Dieterich C."/>
            <person name="Clifton S.W."/>
            <person name="Schuster L.N."/>
            <person name="Chinwalla A."/>
            <person name="Delehaunty K."/>
            <person name="Dinkelacker I."/>
            <person name="Fulton L."/>
            <person name="Fulton R."/>
            <person name="Godfrey J."/>
            <person name="Minx P."/>
            <person name="Mitreva M."/>
            <person name="Roeseler W."/>
            <person name="Tian H."/>
            <person name="Witte H."/>
            <person name="Yang S.P."/>
            <person name="Wilson R.K."/>
            <person name="Sommer R.J."/>
        </authorList>
    </citation>
    <scope>NUCLEOTIDE SEQUENCE [LARGE SCALE GENOMIC DNA]</scope>
    <source>
        <strain evidence="12">PS312</strain>
    </source>
</reference>
<name>A0A2A6CEV9_PRIPA</name>
<keyword evidence="7" id="KW-1133">Transmembrane helix</keyword>
<dbReference type="EnsemblMetazoa" id="PPA04976.1">
    <property type="protein sequence ID" value="PPA04976.1"/>
    <property type="gene ID" value="WBGene00094530"/>
</dbReference>
<feature type="domain" description="Bicarbonate transporter-like transmembrane" evidence="10">
    <location>
        <begin position="365"/>
        <end position="550"/>
    </location>
</feature>
<accession>A0A8R1U7M6</accession>
<dbReference type="Pfam" id="PF03803">
    <property type="entry name" value="Scramblase"/>
    <property type="match status" value="1"/>
</dbReference>
<dbReference type="InterPro" id="IPR005552">
    <property type="entry name" value="Scramblase"/>
</dbReference>
<dbReference type="GO" id="GO:0017128">
    <property type="term" value="F:phospholipid scramblase activity"/>
    <property type="evidence" value="ECO:0007669"/>
    <property type="project" value="InterPro"/>
</dbReference>
<evidence type="ECO:0000256" key="4">
    <source>
        <dbReference type="ARBA" id="ARBA00022448"/>
    </source>
</evidence>
<dbReference type="InterPro" id="IPR011531">
    <property type="entry name" value="HCO3_transpt-like_TM_dom"/>
</dbReference>
<dbReference type="Proteomes" id="UP000005239">
    <property type="component" value="Unassembled WGS sequence"/>
</dbReference>
<keyword evidence="4" id="KW-0813">Transport</keyword>
<keyword evidence="12" id="KW-1185">Reference proteome</keyword>
<keyword evidence="6" id="KW-0812">Transmembrane</keyword>
<protein>
    <submittedName>
        <fullName evidence="11">Abts-2</fullName>
    </submittedName>
</protein>
<organism evidence="11 12">
    <name type="scientific">Pristionchus pacificus</name>
    <name type="common">Parasitic nematode worm</name>
    <dbReference type="NCBI Taxonomy" id="54126"/>
    <lineage>
        <taxon>Eukaryota</taxon>
        <taxon>Metazoa</taxon>
        <taxon>Ecdysozoa</taxon>
        <taxon>Nematoda</taxon>
        <taxon>Chromadorea</taxon>
        <taxon>Rhabditida</taxon>
        <taxon>Rhabditina</taxon>
        <taxon>Diplogasteromorpha</taxon>
        <taxon>Diplogasteroidea</taxon>
        <taxon>Neodiplogasteridae</taxon>
        <taxon>Pristionchus</taxon>
    </lineage>
</organism>
<feature type="domain" description="Bicarbonate transporter-like transmembrane" evidence="10">
    <location>
        <begin position="569"/>
        <end position="893"/>
    </location>
</feature>
<dbReference type="GO" id="GO:0055085">
    <property type="term" value="P:transmembrane transport"/>
    <property type="evidence" value="ECO:0000318"/>
    <property type="project" value="GO_Central"/>
</dbReference>
<dbReference type="GO" id="GO:0005452">
    <property type="term" value="F:solute:inorganic anion antiporter activity"/>
    <property type="evidence" value="ECO:0007669"/>
    <property type="project" value="InterPro"/>
</dbReference>
<dbReference type="SUPFAM" id="SSF55804">
    <property type="entry name" value="Phoshotransferase/anion transport protein"/>
    <property type="match status" value="1"/>
</dbReference>
<keyword evidence="5" id="KW-1003">Cell membrane</keyword>
<evidence type="ECO:0000256" key="9">
    <source>
        <dbReference type="ARBA" id="ARBA00023136"/>
    </source>
</evidence>
<gene>
    <name evidence="11" type="primary">WBGene00094530</name>
</gene>